<dbReference type="InterPro" id="IPR008930">
    <property type="entry name" value="Terpenoid_cyclase/PrenylTrfase"/>
</dbReference>
<accession>A0AAV0MRJ8</accession>
<dbReference type="AlphaFoldDB" id="A0AAV0MRJ8"/>
<evidence type="ECO:0000256" key="2">
    <source>
        <dbReference type="ARBA" id="ARBA00022723"/>
    </source>
</evidence>
<dbReference type="InterPro" id="IPR008949">
    <property type="entry name" value="Isoprenoid_synthase_dom_sf"/>
</dbReference>
<keyword evidence="6" id="KW-1185">Reference proteome</keyword>
<dbReference type="InterPro" id="IPR036965">
    <property type="entry name" value="Terpene_synth_N_sf"/>
</dbReference>
<reference evidence="5" key="1">
    <citation type="submission" date="2022-08" db="EMBL/GenBank/DDBJ databases">
        <authorList>
            <person name="Gutierrez-Valencia J."/>
        </authorList>
    </citation>
    <scope>NUCLEOTIDE SEQUENCE</scope>
</reference>
<dbReference type="Gene3D" id="1.10.600.10">
    <property type="entry name" value="Farnesyl Diphosphate Synthase"/>
    <property type="match status" value="1"/>
</dbReference>
<comment type="cofactor">
    <cofactor evidence="1">
        <name>Mg(2+)</name>
        <dbReference type="ChEBI" id="CHEBI:18420"/>
    </cofactor>
</comment>
<keyword evidence="2" id="KW-0479">Metal-binding</keyword>
<dbReference type="GO" id="GO:0010333">
    <property type="term" value="F:terpene synthase activity"/>
    <property type="evidence" value="ECO:0007669"/>
    <property type="project" value="InterPro"/>
</dbReference>
<dbReference type="Gene3D" id="1.50.10.160">
    <property type="match status" value="1"/>
</dbReference>
<dbReference type="EMBL" id="CAMGYJ010000007">
    <property type="protein sequence ID" value="CAI0449394.1"/>
    <property type="molecule type" value="Genomic_DNA"/>
</dbReference>
<dbReference type="Proteomes" id="UP001154282">
    <property type="component" value="Unassembled WGS sequence"/>
</dbReference>
<dbReference type="FunFam" id="1.50.10.160:FF:000001">
    <property type="entry name" value="Ent-copalyl diphosphate synthase"/>
    <property type="match status" value="1"/>
</dbReference>
<dbReference type="SFLD" id="SFLDG01014">
    <property type="entry name" value="Terpene_Cyclase_Like_1_N-term"/>
    <property type="match status" value="1"/>
</dbReference>
<dbReference type="GO" id="GO:0009686">
    <property type="term" value="P:gibberellin biosynthetic process"/>
    <property type="evidence" value="ECO:0007669"/>
    <property type="project" value="TreeGrafter"/>
</dbReference>
<dbReference type="InterPro" id="IPR050148">
    <property type="entry name" value="Terpene_synthase-like"/>
</dbReference>
<comment type="caution">
    <text evidence="5">The sequence shown here is derived from an EMBL/GenBank/DDBJ whole genome shotgun (WGS) entry which is preliminary data.</text>
</comment>
<dbReference type="SUPFAM" id="SSF48239">
    <property type="entry name" value="Terpenoid cyclases/Protein prenyltransferases"/>
    <property type="match status" value="2"/>
</dbReference>
<name>A0AAV0MRJ8_9ROSI</name>
<protein>
    <recommendedName>
        <fullName evidence="4">Terpene synthase N-terminal domain-containing protein</fullName>
    </recommendedName>
</protein>
<dbReference type="FunFam" id="1.50.10.130:FF:000002">
    <property type="entry name" value="Ent-copalyl diphosphate synthase, chloroplastic"/>
    <property type="match status" value="1"/>
</dbReference>
<dbReference type="PANTHER" id="PTHR31739:SF4">
    <property type="entry name" value="ENT-COPALYL DIPHOSPHATE SYNTHASE, CHLOROPLASTIC"/>
    <property type="match status" value="1"/>
</dbReference>
<proteinExistence type="predicted"/>
<evidence type="ECO:0000256" key="1">
    <source>
        <dbReference type="ARBA" id="ARBA00001946"/>
    </source>
</evidence>
<organism evidence="5 6">
    <name type="scientific">Linum tenue</name>
    <dbReference type="NCBI Taxonomy" id="586396"/>
    <lineage>
        <taxon>Eukaryota</taxon>
        <taxon>Viridiplantae</taxon>
        <taxon>Streptophyta</taxon>
        <taxon>Embryophyta</taxon>
        <taxon>Tracheophyta</taxon>
        <taxon>Spermatophyta</taxon>
        <taxon>Magnoliopsida</taxon>
        <taxon>eudicotyledons</taxon>
        <taxon>Gunneridae</taxon>
        <taxon>Pentapetalae</taxon>
        <taxon>rosids</taxon>
        <taxon>fabids</taxon>
        <taxon>Malpighiales</taxon>
        <taxon>Linaceae</taxon>
        <taxon>Linum</taxon>
    </lineage>
</organism>
<evidence type="ECO:0000259" key="4">
    <source>
        <dbReference type="Pfam" id="PF01397"/>
    </source>
</evidence>
<evidence type="ECO:0000256" key="3">
    <source>
        <dbReference type="ARBA" id="ARBA00022842"/>
    </source>
</evidence>
<dbReference type="InterPro" id="IPR001906">
    <property type="entry name" value="Terpene_synth_N"/>
</dbReference>
<dbReference type="Gene3D" id="1.50.10.130">
    <property type="entry name" value="Terpene synthase, N-terminal domain"/>
    <property type="match status" value="1"/>
</dbReference>
<feature type="domain" description="Terpene synthase N-terminal" evidence="4">
    <location>
        <begin position="291"/>
        <end position="496"/>
    </location>
</feature>
<evidence type="ECO:0000313" key="6">
    <source>
        <dbReference type="Proteomes" id="UP001154282"/>
    </source>
</evidence>
<dbReference type="PANTHER" id="PTHR31739">
    <property type="entry name" value="ENT-COPALYL DIPHOSPHATE SYNTHASE, CHLOROPLASTIC"/>
    <property type="match status" value="1"/>
</dbReference>
<dbReference type="Pfam" id="PF01397">
    <property type="entry name" value="Terpene_synth"/>
    <property type="match status" value="1"/>
</dbReference>
<gene>
    <name evidence="5" type="ORF">LITE_LOCUS30156</name>
</gene>
<dbReference type="GO" id="GO:0000287">
    <property type="term" value="F:magnesium ion binding"/>
    <property type="evidence" value="ECO:0007669"/>
    <property type="project" value="TreeGrafter"/>
</dbReference>
<dbReference type="GO" id="GO:0009507">
    <property type="term" value="C:chloroplast"/>
    <property type="evidence" value="ECO:0007669"/>
    <property type="project" value="TreeGrafter"/>
</dbReference>
<keyword evidence="3" id="KW-0460">Magnesium</keyword>
<dbReference type="SFLD" id="SFLDG01605">
    <property type="entry name" value="Terpene_Cyclase_Like_1_N-term"/>
    <property type="match status" value="1"/>
</dbReference>
<sequence length="831" mass="95029">MSSLLHSAAASSSAAATKLPVPASSFFRPVFLPTGLWLNGVFFKEKKLHSDTRGRCSAISKSRIQDYEADVFQQNGLPVIKWQDVVEDDMEHETLKVSISKDIKKRINTIKTMLSTMEDGEINVSAYDTAWVALVKNIDGSDRPQFPESLEWISDNQLPDGSWGDALIFQAHDRILNTLGCVIALTSWNLHPDKCAKGMKFFNENLRKLEDENMEHMPIGFEVAFPSLLELARRLDLDVANHSPVLQQIYAARNLKLKKYIFFNLNRIPKEILHTVPTTLLHSLEGMCELDWGRLLKLQCEDGSFLFSPASTAYALSQTNDQKSLGYLSKIVYKFRGGVPNVYPVDLFENIWAVDRMQRLGISRYFQPEITKCVDYIEKHWDQKGICWARNSEVHDIDDTAMGFRILRTHGRQVSPDVFKYFEKDGEFFCFAGQSNQAITGLFNLYRASQVLFPGEEILENAKEYAYKFLREKQASNELLDKWIITKDLPGEVGLALDVPYYASLPRVESRFFILQYGGEEDVWIGKTLYRMPLVNNNDYLELAKIDYNDCQAMHRVEWDNLQKWYEESGVGKCGVSKRSLLYGYYLAAATVFEQDRPQERLAWAKTTVLLHAVRSHFRRRSNDDSSHQRAAFVHEFAHGIGVVSGRRWSEEKKRQELVKLVLGTLNHISLDALVAHGRDIGHSLRHSWEEWLAKWEEEGDEGIGEAELLVNTLSLASGRLSSEELLADKDDPLYQKLAEITNRVCHQLAHFRNAKEGESNHSILPTTTPEIESGMQELVRMVTQNDEGIKSSQMNKQRFLDVAKTFYYSAVVDPGTINHHIAKVLFERVY</sequence>
<dbReference type="SUPFAM" id="SSF48576">
    <property type="entry name" value="Terpenoid synthases"/>
    <property type="match status" value="1"/>
</dbReference>
<evidence type="ECO:0000313" key="5">
    <source>
        <dbReference type="EMBL" id="CAI0449394.1"/>
    </source>
</evidence>